<feature type="domain" description="Malate synthase TIM barrel" evidence="7">
    <location>
        <begin position="59"/>
        <end position="98"/>
    </location>
</feature>
<comment type="similarity">
    <text evidence="1">Belongs to the malate synthase family.</text>
</comment>
<dbReference type="EC" id="2.3.3.9" evidence="2"/>
<dbReference type="Gene3D" id="1.20.1220.12">
    <property type="entry name" value="Malate synthase, domain III"/>
    <property type="match status" value="1"/>
</dbReference>
<dbReference type="Pfam" id="PF20659">
    <property type="entry name" value="MS_C"/>
    <property type="match status" value="1"/>
</dbReference>
<dbReference type="EMBL" id="JABEBT010000131">
    <property type="protein sequence ID" value="KAF7630747.1"/>
    <property type="molecule type" value="Genomic_DNA"/>
</dbReference>
<evidence type="ECO:0000256" key="3">
    <source>
        <dbReference type="ARBA" id="ARBA00022435"/>
    </source>
</evidence>
<dbReference type="InterPro" id="IPR048355">
    <property type="entry name" value="MS_C"/>
</dbReference>
<dbReference type="GO" id="GO:0005737">
    <property type="term" value="C:cytoplasm"/>
    <property type="evidence" value="ECO:0007669"/>
    <property type="project" value="TreeGrafter"/>
</dbReference>
<accession>A0A8S9ZE78</accession>
<dbReference type="InterPro" id="IPR011076">
    <property type="entry name" value="Malate_synth_sf"/>
</dbReference>
<comment type="catalytic activity">
    <reaction evidence="6">
        <text>glyoxylate + acetyl-CoA + H2O = (S)-malate + CoA + H(+)</text>
        <dbReference type="Rhea" id="RHEA:18181"/>
        <dbReference type="ChEBI" id="CHEBI:15377"/>
        <dbReference type="ChEBI" id="CHEBI:15378"/>
        <dbReference type="ChEBI" id="CHEBI:15589"/>
        <dbReference type="ChEBI" id="CHEBI:36655"/>
        <dbReference type="ChEBI" id="CHEBI:57287"/>
        <dbReference type="ChEBI" id="CHEBI:57288"/>
        <dbReference type="EC" id="2.3.3.9"/>
    </reaction>
</comment>
<evidence type="ECO:0000256" key="1">
    <source>
        <dbReference type="ARBA" id="ARBA00006394"/>
    </source>
</evidence>
<evidence type="ECO:0000313" key="10">
    <source>
        <dbReference type="Proteomes" id="UP000605970"/>
    </source>
</evidence>
<keyword evidence="4" id="KW-0816">Tricarboxylic acid cycle</keyword>
<organism evidence="9 10">
    <name type="scientific">Meloidogyne graminicola</name>
    <dbReference type="NCBI Taxonomy" id="189291"/>
    <lineage>
        <taxon>Eukaryota</taxon>
        <taxon>Metazoa</taxon>
        <taxon>Ecdysozoa</taxon>
        <taxon>Nematoda</taxon>
        <taxon>Chromadorea</taxon>
        <taxon>Rhabditida</taxon>
        <taxon>Tylenchina</taxon>
        <taxon>Tylenchomorpha</taxon>
        <taxon>Tylenchoidea</taxon>
        <taxon>Meloidogynidae</taxon>
        <taxon>Meloidogyninae</taxon>
        <taxon>Meloidogyne</taxon>
    </lineage>
</organism>
<dbReference type="GO" id="GO:0004474">
    <property type="term" value="F:malate synthase activity"/>
    <property type="evidence" value="ECO:0007669"/>
    <property type="project" value="UniProtKB-EC"/>
</dbReference>
<evidence type="ECO:0000256" key="2">
    <source>
        <dbReference type="ARBA" id="ARBA00012636"/>
    </source>
</evidence>
<dbReference type="GO" id="GO:0006099">
    <property type="term" value="P:tricarboxylic acid cycle"/>
    <property type="evidence" value="ECO:0007669"/>
    <property type="project" value="UniProtKB-KW"/>
</dbReference>
<dbReference type="InterPro" id="IPR006252">
    <property type="entry name" value="Malate_synthA"/>
</dbReference>
<dbReference type="PANTHER" id="PTHR42902:SF1">
    <property type="entry name" value="MALATE SYNTHASE 1-RELATED"/>
    <property type="match status" value="1"/>
</dbReference>
<evidence type="ECO:0000259" key="8">
    <source>
        <dbReference type="Pfam" id="PF20659"/>
    </source>
</evidence>
<keyword evidence="10" id="KW-1185">Reference proteome</keyword>
<dbReference type="Pfam" id="PF01274">
    <property type="entry name" value="MS_TIM-barrel"/>
    <property type="match status" value="1"/>
</dbReference>
<dbReference type="FunFam" id="1.20.1220.12:FF:000001">
    <property type="entry name" value="Malate synthase"/>
    <property type="match status" value="1"/>
</dbReference>
<dbReference type="PANTHER" id="PTHR42902">
    <property type="entry name" value="MALATE SYNTHASE"/>
    <property type="match status" value="1"/>
</dbReference>
<keyword evidence="5" id="KW-0808">Transferase</keyword>
<sequence length="238" mass="27136">MRRKRNCRLRCIPFSEERLGLAKSTIKCTVLIEHLLATFQMDEIVGIISSLIYKNKINKREASDGHDGTWVAHPGLVPVAQAVFDAHMKDGRNQLTKQLPDFFTDKHHLTSPPEGVRTEAGFRRNISITLGYLDSWLRGTGCVPLYNLMEDAATAEISRAQLWQWLRHEARLEDGRTVDPQLVKMTIASETERRLVRAGSVVNRIPEASELLEKFVLEPELSDFLTLDAYDKLFLNIH</sequence>
<proteinExistence type="inferred from homology"/>
<evidence type="ECO:0000256" key="6">
    <source>
        <dbReference type="ARBA" id="ARBA00047918"/>
    </source>
</evidence>
<dbReference type="InterPro" id="IPR001465">
    <property type="entry name" value="Malate_synthase_TIM"/>
</dbReference>
<evidence type="ECO:0000256" key="5">
    <source>
        <dbReference type="ARBA" id="ARBA00022679"/>
    </source>
</evidence>
<evidence type="ECO:0000256" key="4">
    <source>
        <dbReference type="ARBA" id="ARBA00022532"/>
    </source>
</evidence>
<name>A0A8S9ZE78_9BILA</name>
<evidence type="ECO:0000313" key="9">
    <source>
        <dbReference type="EMBL" id="KAF7630747.1"/>
    </source>
</evidence>
<dbReference type="Gene3D" id="3.20.20.360">
    <property type="entry name" value="Malate synthase, domain 3"/>
    <property type="match status" value="2"/>
</dbReference>
<dbReference type="Proteomes" id="UP000605970">
    <property type="component" value="Unassembled WGS sequence"/>
</dbReference>
<protein>
    <recommendedName>
        <fullName evidence="2">malate synthase</fullName>
        <ecNumber evidence="2">2.3.3.9</ecNumber>
    </recommendedName>
</protein>
<comment type="caution">
    <text evidence="9">The sequence shown here is derived from an EMBL/GenBank/DDBJ whole genome shotgun (WGS) entry which is preliminary data.</text>
</comment>
<dbReference type="GO" id="GO:0006097">
    <property type="term" value="P:glyoxylate cycle"/>
    <property type="evidence" value="ECO:0007669"/>
    <property type="project" value="UniProtKB-KW"/>
</dbReference>
<dbReference type="InterPro" id="IPR046363">
    <property type="entry name" value="MS_N_TIM-barrel_dom"/>
</dbReference>
<reference evidence="9" key="1">
    <citation type="journal article" date="2020" name="Ecol. Evol.">
        <title>Genome structure and content of the rice root-knot nematode (Meloidogyne graminicola).</title>
        <authorList>
            <person name="Phan N.T."/>
            <person name="Danchin E.G.J."/>
            <person name="Klopp C."/>
            <person name="Perfus-Barbeoch L."/>
            <person name="Kozlowski D.K."/>
            <person name="Koutsovoulos G.D."/>
            <person name="Lopez-Roques C."/>
            <person name="Bouchez O."/>
            <person name="Zahm M."/>
            <person name="Besnard G."/>
            <person name="Bellafiore S."/>
        </authorList>
    </citation>
    <scope>NUCLEOTIDE SEQUENCE</scope>
    <source>
        <strain evidence="9">VN-18</strain>
    </source>
</reference>
<dbReference type="OrthoDB" id="4078635at2759"/>
<feature type="domain" description="Malate synthase C-terminal" evidence="8">
    <location>
        <begin position="117"/>
        <end position="233"/>
    </location>
</feature>
<dbReference type="InterPro" id="IPR044856">
    <property type="entry name" value="Malate_synth_C_sf"/>
</dbReference>
<dbReference type="SUPFAM" id="SSF51645">
    <property type="entry name" value="Malate synthase G"/>
    <property type="match status" value="1"/>
</dbReference>
<evidence type="ECO:0000259" key="7">
    <source>
        <dbReference type="Pfam" id="PF01274"/>
    </source>
</evidence>
<keyword evidence="3" id="KW-0329">Glyoxylate bypass</keyword>
<dbReference type="AlphaFoldDB" id="A0A8S9ZE78"/>
<gene>
    <name evidence="9" type="ORF">Mgra_00008956</name>
</gene>